<reference evidence="1 2" key="1">
    <citation type="journal article" date="2015" name="Genome Announc.">
        <title>Expanding the biotechnology potential of lactobacilli through comparative genomics of 213 strains and associated genera.</title>
        <authorList>
            <person name="Sun Z."/>
            <person name="Harris H.M."/>
            <person name="McCann A."/>
            <person name="Guo C."/>
            <person name="Argimon S."/>
            <person name="Zhang W."/>
            <person name="Yang X."/>
            <person name="Jeffery I.B."/>
            <person name="Cooney J.C."/>
            <person name="Kagawa T.F."/>
            <person name="Liu W."/>
            <person name="Song Y."/>
            <person name="Salvetti E."/>
            <person name="Wrobel A."/>
            <person name="Rasinkangas P."/>
            <person name="Parkhill J."/>
            <person name="Rea M.C."/>
            <person name="O'Sullivan O."/>
            <person name="Ritari J."/>
            <person name="Douillard F.P."/>
            <person name="Paul Ross R."/>
            <person name="Yang R."/>
            <person name="Briner A.E."/>
            <person name="Felis G.E."/>
            <person name="de Vos W.M."/>
            <person name="Barrangou R."/>
            <person name="Klaenhammer T.R."/>
            <person name="Caufield P.W."/>
            <person name="Cui Y."/>
            <person name="Zhang H."/>
            <person name="O'Toole P.W."/>
        </authorList>
    </citation>
    <scope>NUCLEOTIDE SEQUENCE [LARGE SCALE GENOMIC DNA]</scope>
    <source>
        <strain evidence="1 2">ATCC 53295</strain>
    </source>
</reference>
<sequence>MEADLAPASITAFLSCRKEISGRSVPLSTIRVHGISLVKNIGWNHVNDVPSAFFGTGDFFVV</sequence>
<name>A0A0R1GMW6_9LACO</name>
<organism evidence="1 2">
    <name type="scientific">Levilactobacillus parabrevis ATCC 53295</name>
    <dbReference type="NCBI Taxonomy" id="1267003"/>
    <lineage>
        <taxon>Bacteria</taxon>
        <taxon>Bacillati</taxon>
        <taxon>Bacillota</taxon>
        <taxon>Bacilli</taxon>
        <taxon>Lactobacillales</taxon>
        <taxon>Lactobacillaceae</taxon>
        <taxon>Levilactobacillus</taxon>
    </lineage>
</organism>
<protein>
    <submittedName>
        <fullName evidence="1">Uncharacterized protein</fullName>
    </submittedName>
</protein>
<proteinExistence type="predicted"/>
<accession>A0A0R1GMW6</accession>
<dbReference type="Proteomes" id="UP000051176">
    <property type="component" value="Unassembled WGS sequence"/>
</dbReference>
<evidence type="ECO:0000313" key="1">
    <source>
        <dbReference type="EMBL" id="KRK35355.1"/>
    </source>
</evidence>
<comment type="caution">
    <text evidence="1">The sequence shown here is derived from an EMBL/GenBank/DDBJ whole genome shotgun (WGS) entry which is preliminary data.</text>
</comment>
<dbReference type="PATRIC" id="fig|1267003.4.peg.1503"/>
<gene>
    <name evidence="1" type="ORF">FD07_GL001423</name>
</gene>
<evidence type="ECO:0000313" key="2">
    <source>
        <dbReference type="Proteomes" id="UP000051176"/>
    </source>
</evidence>
<keyword evidence="2" id="KW-1185">Reference proteome</keyword>
<dbReference type="AlphaFoldDB" id="A0A0R1GMW6"/>
<dbReference type="EMBL" id="AZCZ01000036">
    <property type="protein sequence ID" value="KRK35355.1"/>
    <property type="molecule type" value="Genomic_DNA"/>
</dbReference>